<evidence type="ECO:0000313" key="4">
    <source>
        <dbReference type="Proteomes" id="UP000008206"/>
    </source>
</evidence>
<dbReference type="KEGG" id="cyj:Cyan7822_6139"/>
<accession>E0ULZ0</accession>
<dbReference type="PROSITE" id="PS50943">
    <property type="entry name" value="HTH_CROC1"/>
    <property type="match status" value="1"/>
</dbReference>
<geneLocation type="plasmid" evidence="3 4">
    <name>Cy782201</name>
</geneLocation>
<dbReference type="PANTHER" id="PTHR46558">
    <property type="entry name" value="TRACRIPTIONAL REGULATORY PROTEIN-RELATED-RELATED"/>
    <property type="match status" value="1"/>
</dbReference>
<proteinExistence type="predicted"/>
<dbReference type="SMART" id="SM00530">
    <property type="entry name" value="HTH_XRE"/>
    <property type="match status" value="1"/>
</dbReference>
<gene>
    <name evidence="3" type="ordered locus">Cyan7822_6139</name>
</gene>
<name>E0ULZ0_GLOV7</name>
<reference evidence="4" key="1">
    <citation type="journal article" date="2011" name="MBio">
        <title>Novel metabolic attributes of the genus Cyanothece, comprising a group of unicellular nitrogen-fixing Cyanobacteria.</title>
        <authorList>
            <person name="Bandyopadhyay A."/>
            <person name="Elvitigala T."/>
            <person name="Welsh E."/>
            <person name="Stockel J."/>
            <person name="Liberton M."/>
            <person name="Min H."/>
            <person name="Sherman L.A."/>
            <person name="Pakrasi H.B."/>
        </authorList>
    </citation>
    <scope>NUCLEOTIDE SEQUENCE [LARGE SCALE GENOMIC DNA]</scope>
    <source>
        <strain evidence="4">PCC 7822</strain>
        <plasmid evidence="4">Cy782201</plasmid>
    </source>
</reference>
<dbReference type="SUPFAM" id="SSF47413">
    <property type="entry name" value="lambda repressor-like DNA-binding domains"/>
    <property type="match status" value="1"/>
</dbReference>
<protein>
    <submittedName>
        <fullName evidence="3">Transcriptional regulator, XRE family</fullName>
    </submittedName>
</protein>
<keyword evidence="3" id="KW-0614">Plasmid</keyword>
<dbReference type="Proteomes" id="UP000008206">
    <property type="component" value="Plasmid Cy782201"/>
</dbReference>
<dbReference type="InterPro" id="IPR001387">
    <property type="entry name" value="Cro/C1-type_HTH"/>
</dbReference>
<evidence type="ECO:0000259" key="2">
    <source>
        <dbReference type="PROSITE" id="PS50943"/>
    </source>
</evidence>
<evidence type="ECO:0000256" key="1">
    <source>
        <dbReference type="ARBA" id="ARBA00023125"/>
    </source>
</evidence>
<feature type="domain" description="HTH cro/C1-type" evidence="2">
    <location>
        <begin position="9"/>
        <end position="65"/>
    </location>
</feature>
<keyword evidence="4" id="KW-1185">Reference proteome</keyword>
<keyword evidence="1" id="KW-0238">DNA-binding</keyword>
<organism evidence="3 4">
    <name type="scientific">Gloeothece verrucosa (strain PCC 7822)</name>
    <name type="common">Cyanothece sp. (strain PCC 7822)</name>
    <dbReference type="NCBI Taxonomy" id="497965"/>
    <lineage>
        <taxon>Bacteria</taxon>
        <taxon>Bacillati</taxon>
        <taxon>Cyanobacteriota</taxon>
        <taxon>Cyanophyceae</taxon>
        <taxon>Oscillatoriophycideae</taxon>
        <taxon>Chroococcales</taxon>
        <taxon>Aphanothecaceae</taxon>
        <taxon>Gloeothece</taxon>
        <taxon>Gloeothece verrucosa</taxon>
    </lineage>
</organism>
<dbReference type="CDD" id="cd00093">
    <property type="entry name" value="HTH_XRE"/>
    <property type="match status" value="1"/>
</dbReference>
<dbReference type="GO" id="GO:0003677">
    <property type="term" value="F:DNA binding"/>
    <property type="evidence" value="ECO:0007669"/>
    <property type="project" value="UniProtKB-KW"/>
</dbReference>
<dbReference type="Pfam" id="PF01381">
    <property type="entry name" value="HTH_3"/>
    <property type="match status" value="1"/>
</dbReference>
<dbReference type="EMBL" id="CP002199">
    <property type="protein sequence ID" value="ADN17970.1"/>
    <property type="molecule type" value="Genomic_DNA"/>
</dbReference>
<dbReference type="Gene3D" id="1.10.260.40">
    <property type="entry name" value="lambda repressor-like DNA-binding domains"/>
    <property type="match status" value="1"/>
</dbReference>
<dbReference type="AlphaFoldDB" id="E0ULZ0"/>
<dbReference type="InterPro" id="IPR010982">
    <property type="entry name" value="Lambda_DNA-bd_dom_sf"/>
</dbReference>
<evidence type="ECO:0000313" key="3">
    <source>
        <dbReference type="EMBL" id="ADN17970.1"/>
    </source>
</evidence>
<sequence>MNDEFAKKMLKLREKAGLTQRQVANELGVTDQTVSNWETGQRKPRLSSTQWLKLCQLFQCSLEDLAE</sequence>
<dbReference type="OrthoDB" id="514125at2"/>
<dbReference type="PANTHER" id="PTHR46558:SF13">
    <property type="entry name" value="HTH-TYPE TRANSCRIPTIONAL REGULATOR IMMR"/>
    <property type="match status" value="1"/>
</dbReference>
<dbReference type="HOGENOM" id="CLU_066192_62_3_3"/>
<dbReference type="RefSeq" id="WP_013334720.1">
    <property type="nucleotide sequence ID" value="NC_014533.1"/>
</dbReference>